<dbReference type="Gene3D" id="3.30.559.30">
    <property type="entry name" value="Nonribosomal peptide synthetase, condensation domain"/>
    <property type="match status" value="1"/>
</dbReference>
<evidence type="ECO:0000313" key="2">
    <source>
        <dbReference type="Proteomes" id="UP001500236"/>
    </source>
</evidence>
<dbReference type="Proteomes" id="UP001500236">
    <property type="component" value="Unassembled WGS sequence"/>
</dbReference>
<reference evidence="2" key="1">
    <citation type="journal article" date="2019" name="Int. J. Syst. Evol. Microbiol.">
        <title>The Global Catalogue of Microorganisms (GCM) 10K type strain sequencing project: providing services to taxonomists for standard genome sequencing and annotation.</title>
        <authorList>
            <consortium name="The Broad Institute Genomics Platform"/>
            <consortium name="The Broad Institute Genome Sequencing Center for Infectious Disease"/>
            <person name="Wu L."/>
            <person name="Ma J."/>
        </authorList>
    </citation>
    <scope>NUCLEOTIDE SEQUENCE [LARGE SCALE GENOMIC DNA]</scope>
    <source>
        <strain evidence="2">JCM 14309</strain>
    </source>
</reference>
<gene>
    <name evidence="1" type="ORF">GCM10010529_09240</name>
</gene>
<dbReference type="Gene3D" id="3.30.559.10">
    <property type="entry name" value="Chloramphenicol acetyltransferase-like domain"/>
    <property type="match status" value="1"/>
</dbReference>
<accession>A0ABP6LRW0</accession>
<protein>
    <submittedName>
        <fullName evidence="1">Peptide synthetase</fullName>
    </submittedName>
</protein>
<keyword evidence="2" id="KW-1185">Reference proteome</keyword>
<proteinExistence type="predicted"/>
<comment type="caution">
    <text evidence="1">The sequence shown here is derived from an EMBL/GenBank/DDBJ whole genome shotgun (WGS) entry which is preliminary data.</text>
</comment>
<name>A0ABP6LRW0_9MICC</name>
<sequence>MRLTNVARMDTRPGRLSSYSVTVSAPEGSPLPVSFDQNRHVSFGSRPGSWMAAAFSLEHPSSRDEVAAAWHAVIERHGTLRTTFSWADAGLRLNPVRIGPGGWEQLAPVHARPVAEISLRAGSADVAPAGPTAPDDGVLTAEEVRQALRAHFDAVCDPFAAPSHRLCLLEPEDGSPPQVIIGADHSHVDAWSLLVIIRDLTTCLRDLQTGRPPGATLPAAEPFAAHTAALEARPAPPEPLVERWREILDAGGGVMPRFPLPLGDLSLPQPEVVEVRDVLDPAQLARLEAHAIAHGVRLIAVAVSVMTALFAELGDQPLRTVFPVHSRDERRWFDSVGWFITNAVLENDDPSLEASHRAVKEAIGLGSQPLAPIMRPYGGMPAEPGMFAMSWLDHRRLPIAVDEALRPQHVSAVISTDGVMIWFVINETGLHLRCRYPDTPEARVTMPAWLDALETRLRETA</sequence>
<organism evidence="1 2">
    <name type="scientific">Nesterenkonia aethiopica</name>
    <dbReference type="NCBI Taxonomy" id="269144"/>
    <lineage>
        <taxon>Bacteria</taxon>
        <taxon>Bacillati</taxon>
        <taxon>Actinomycetota</taxon>
        <taxon>Actinomycetes</taxon>
        <taxon>Micrococcales</taxon>
        <taxon>Micrococcaceae</taxon>
        <taxon>Nesterenkonia</taxon>
    </lineage>
</organism>
<dbReference type="SUPFAM" id="SSF52777">
    <property type="entry name" value="CoA-dependent acyltransferases"/>
    <property type="match status" value="2"/>
</dbReference>
<dbReference type="InterPro" id="IPR023213">
    <property type="entry name" value="CAT-like_dom_sf"/>
</dbReference>
<dbReference type="RefSeq" id="WP_344684588.1">
    <property type="nucleotide sequence ID" value="NZ_BAAAVT010000005.1"/>
</dbReference>
<evidence type="ECO:0000313" key="1">
    <source>
        <dbReference type="EMBL" id="GAA3057551.1"/>
    </source>
</evidence>
<dbReference type="EMBL" id="BAAAVT010000005">
    <property type="protein sequence ID" value="GAA3057551.1"/>
    <property type="molecule type" value="Genomic_DNA"/>
</dbReference>